<dbReference type="InterPro" id="IPR016176">
    <property type="entry name" value="Cbl-dep_enz_cat"/>
</dbReference>
<dbReference type="PANTHER" id="PTHR48101">
    <property type="entry name" value="METHYLMALONYL-COA MUTASE, MITOCHONDRIAL-RELATED"/>
    <property type="match status" value="1"/>
</dbReference>
<evidence type="ECO:0000259" key="1">
    <source>
        <dbReference type="Pfam" id="PF01642"/>
    </source>
</evidence>
<comment type="caution">
    <text evidence="2">The sequence shown here is derived from an EMBL/GenBank/DDBJ whole genome shotgun (WGS) entry which is preliminary data.</text>
</comment>
<reference evidence="2 3" key="1">
    <citation type="submission" date="2019-12" db="EMBL/GenBank/DDBJ databases">
        <authorList>
            <person name="Zhao J."/>
        </authorList>
    </citation>
    <scope>NUCLEOTIDE SEQUENCE [LARGE SCALE GENOMIC DNA]</scope>
    <source>
        <strain evidence="2 3">S-15</strain>
    </source>
</reference>
<dbReference type="RefSeq" id="WP_160633001.1">
    <property type="nucleotide sequence ID" value="NZ_WWNE01000006.1"/>
</dbReference>
<dbReference type="Proteomes" id="UP000470771">
    <property type="component" value="Unassembled WGS sequence"/>
</dbReference>
<feature type="domain" description="Methylmalonyl-CoA mutase alpha/beta chain catalytic" evidence="1">
    <location>
        <begin position="99"/>
        <end position="448"/>
    </location>
</feature>
<dbReference type="GO" id="GO:0016866">
    <property type="term" value="F:intramolecular transferase activity"/>
    <property type="evidence" value="ECO:0007669"/>
    <property type="project" value="InterPro"/>
</dbReference>
<name>A0A6N9NHA4_9FLAO</name>
<sequence length="455" mass="50704">MNQKELDIAQDFKSITDAEWKELIIKDLKGKDFAETLEWNDANQLTFQPYYRSSDFKKIAKPERFRFLSNDWIIQQNFAGNQAKNATILDALSKGLDGIGIALNSSTDLAALLKGVYIDAIALNLHGEVSTDTLKQLDQLIEEKAIAPDSIRGLIDFSPLTASSKMGKGKELDNFAEIISIYGDKCTHLKLIHIDARIVKNAGGNESQEIAFALSQLNEYIDQLTKQGIDISVVLENIAFSFSFGTSYFLEIAKIRAFRFLYSGLCQQYGHQVEPTIFAETASIVYSGADSYTNLLRATTASMSAVIGGCNYLNVLPHDIALEESSDFALRIARNIQIVVKEEGHLAKVADAGAGSYYIEQMSDELAKKGWDIFQLIESKGGYMAALKSNFIQEEILNNKLAIQKELENQSKVMIGVNKFQPEEKGNQKLKEEVAVNSVEFKALNEVRWATPFEK</sequence>
<dbReference type="GO" id="GO:0031419">
    <property type="term" value="F:cobalamin binding"/>
    <property type="evidence" value="ECO:0007669"/>
    <property type="project" value="InterPro"/>
</dbReference>
<dbReference type="PANTHER" id="PTHR48101:SF1">
    <property type="entry name" value="METHYLMALONYL-COA MUTASE, LARGE SUBUNIT"/>
    <property type="match status" value="1"/>
</dbReference>
<evidence type="ECO:0000313" key="3">
    <source>
        <dbReference type="Proteomes" id="UP000470771"/>
    </source>
</evidence>
<gene>
    <name evidence="2" type="ORF">GQN54_07985</name>
</gene>
<keyword evidence="3" id="KW-1185">Reference proteome</keyword>
<dbReference type="Gene3D" id="3.20.20.240">
    <property type="entry name" value="Methylmalonyl-CoA mutase"/>
    <property type="match status" value="1"/>
</dbReference>
<dbReference type="AlphaFoldDB" id="A0A6N9NHA4"/>
<proteinExistence type="predicted"/>
<dbReference type="SUPFAM" id="SSF51703">
    <property type="entry name" value="Cobalamin (vitamin B12)-dependent enzymes"/>
    <property type="match status" value="1"/>
</dbReference>
<evidence type="ECO:0000313" key="2">
    <source>
        <dbReference type="EMBL" id="NBG66056.1"/>
    </source>
</evidence>
<dbReference type="EMBL" id="WWNE01000006">
    <property type="protein sequence ID" value="NBG66056.1"/>
    <property type="molecule type" value="Genomic_DNA"/>
</dbReference>
<protein>
    <recommendedName>
        <fullName evidence="1">Methylmalonyl-CoA mutase alpha/beta chain catalytic domain-containing protein</fullName>
    </recommendedName>
</protein>
<accession>A0A6N9NHA4</accession>
<dbReference type="InterPro" id="IPR006099">
    <property type="entry name" value="MeMalonylCoA_mutase_a/b_cat"/>
</dbReference>
<organism evidence="2 3">
    <name type="scientific">Acidiluteibacter ferrifornacis</name>
    <dbReference type="NCBI Taxonomy" id="2692424"/>
    <lineage>
        <taxon>Bacteria</taxon>
        <taxon>Pseudomonadati</taxon>
        <taxon>Bacteroidota</taxon>
        <taxon>Flavobacteriia</taxon>
        <taxon>Flavobacteriales</taxon>
        <taxon>Cryomorphaceae</taxon>
        <taxon>Acidiluteibacter</taxon>
    </lineage>
</organism>
<dbReference type="Pfam" id="PF01642">
    <property type="entry name" value="MM_CoA_mutase"/>
    <property type="match status" value="1"/>
</dbReference>